<dbReference type="AlphaFoldDB" id="A0A067TBV0"/>
<keyword evidence="3" id="KW-1185">Reference proteome</keyword>
<feature type="region of interest" description="Disordered" evidence="1">
    <location>
        <begin position="271"/>
        <end position="325"/>
    </location>
</feature>
<feature type="region of interest" description="Disordered" evidence="1">
    <location>
        <begin position="148"/>
        <end position="171"/>
    </location>
</feature>
<gene>
    <name evidence="2" type="ORF">GALMADRAFT_139352</name>
</gene>
<evidence type="ECO:0000313" key="3">
    <source>
        <dbReference type="Proteomes" id="UP000027222"/>
    </source>
</evidence>
<proteinExistence type="predicted"/>
<feature type="compositionally biased region" description="Pro residues" evidence="1">
    <location>
        <begin position="290"/>
        <end position="301"/>
    </location>
</feature>
<evidence type="ECO:0000313" key="2">
    <source>
        <dbReference type="EMBL" id="KDR77369.1"/>
    </source>
</evidence>
<feature type="compositionally biased region" description="Pro residues" evidence="1">
    <location>
        <begin position="48"/>
        <end position="62"/>
    </location>
</feature>
<reference evidence="3" key="1">
    <citation type="journal article" date="2014" name="Proc. Natl. Acad. Sci. U.S.A.">
        <title>Extensive sampling of basidiomycete genomes demonstrates inadequacy of the white-rot/brown-rot paradigm for wood decay fungi.</title>
        <authorList>
            <person name="Riley R."/>
            <person name="Salamov A.A."/>
            <person name="Brown D.W."/>
            <person name="Nagy L.G."/>
            <person name="Floudas D."/>
            <person name="Held B.W."/>
            <person name="Levasseur A."/>
            <person name="Lombard V."/>
            <person name="Morin E."/>
            <person name="Otillar R."/>
            <person name="Lindquist E.A."/>
            <person name="Sun H."/>
            <person name="LaButti K.M."/>
            <person name="Schmutz J."/>
            <person name="Jabbour D."/>
            <person name="Luo H."/>
            <person name="Baker S.E."/>
            <person name="Pisabarro A.G."/>
            <person name="Walton J.D."/>
            <person name="Blanchette R.A."/>
            <person name="Henrissat B."/>
            <person name="Martin F."/>
            <person name="Cullen D."/>
            <person name="Hibbett D.S."/>
            <person name="Grigoriev I.V."/>
        </authorList>
    </citation>
    <scope>NUCLEOTIDE SEQUENCE [LARGE SCALE GENOMIC DNA]</scope>
    <source>
        <strain evidence="3">CBS 339.88</strain>
    </source>
</reference>
<dbReference type="EMBL" id="KL142377">
    <property type="protein sequence ID" value="KDR77369.1"/>
    <property type="molecule type" value="Genomic_DNA"/>
</dbReference>
<evidence type="ECO:0000256" key="1">
    <source>
        <dbReference type="SAM" id="MobiDB-lite"/>
    </source>
</evidence>
<feature type="compositionally biased region" description="Low complexity" evidence="1">
    <location>
        <begin position="159"/>
        <end position="171"/>
    </location>
</feature>
<accession>A0A067TBV0</accession>
<feature type="compositionally biased region" description="Low complexity" evidence="1">
    <location>
        <begin position="302"/>
        <end position="315"/>
    </location>
</feature>
<feature type="region of interest" description="Disordered" evidence="1">
    <location>
        <begin position="28"/>
        <end position="62"/>
    </location>
</feature>
<name>A0A067TBV0_GALM3</name>
<feature type="region of interest" description="Disordered" evidence="1">
    <location>
        <begin position="87"/>
        <end position="115"/>
    </location>
</feature>
<protein>
    <submittedName>
        <fullName evidence="2">Uncharacterized protein</fullName>
    </submittedName>
</protein>
<dbReference type="HOGENOM" id="CLU_855414_0_0_1"/>
<organism evidence="2 3">
    <name type="scientific">Galerina marginata (strain CBS 339.88)</name>
    <dbReference type="NCBI Taxonomy" id="685588"/>
    <lineage>
        <taxon>Eukaryota</taxon>
        <taxon>Fungi</taxon>
        <taxon>Dikarya</taxon>
        <taxon>Basidiomycota</taxon>
        <taxon>Agaricomycotina</taxon>
        <taxon>Agaricomycetes</taxon>
        <taxon>Agaricomycetidae</taxon>
        <taxon>Agaricales</taxon>
        <taxon>Agaricineae</taxon>
        <taxon>Strophariaceae</taxon>
        <taxon>Galerina</taxon>
    </lineage>
</organism>
<dbReference type="Proteomes" id="UP000027222">
    <property type="component" value="Unassembled WGS sequence"/>
</dbReference>
<sequence length="325" mass="34961">MYVLLPSETTSTTTSLDGLVGPFEVANHINRRKGRTPDQPPSTLVDPAFPPPPPTSLSPSWPVPPLKASRTCLVFYRTNNIMGIGWRITRGDPREGGPPGTSRDESKYNSSRFSSYAPSPHLIRAAIDWFRAPLGTHGDVHPVYATISQGHPRLSPPQSTLGRRSSSTTAAAHTTRLLHLASTRSSSTTATAPCDATARGVSSCRSTAALLQSDEDGMARRHRHSLPPLCICPTPLPRVHVRWPTPSRVQPRPICFFRILPTASFVRQAFARGDGPPNRRVRGATAPIATPLPPKSEPGSPPKDLLTAAAAALSPPSKPDARFQA</sequence>